<keyword evidence="1" id="KW-0812">Transmembrane</keyword>
<organism evidence="2 3">
    <name type="scientific">Thermoplasma acidophilum (strain ATCC 25905 / DSM 1728 / JCM 9062 / NBRC 15155 / AMRC-C165)</name>
    <dbReference type="NCBI Taxonomy" id="273075"/>
    <lineage>
        <taxon>Archaea</taxon>
        <taxon>Methanobacteriati</taxon>
        <taxon>Thermoplasmatota</taxon>
        <taxon>Thermoplasmata</taxon>
        <taxon>Thermoplasmatales</taxon>
        <taxon>Thermoplasmataceae</taxon>
        <taxon>Thermoplasma</taxon>
    </lineage>
</organism>
<sequence length="107" mass="12390">MKLYYSSMMVYIFGSITLVLYTLIIKPIAIMYHEQINQMTSPVFGNYGRYLFSLELFTLIIMIASLILYAISIYHNYSRRGKMSMKTLITPILLYVFAFVLLGVSGF</sequence>
<keyword evidence="1" id="KW-1133">Transmembrane helix</keyword>
<feature type="transmembrane region" description="Helical" evidence="1">
    <location>
        <begin position="9"/>
        <end position="30"/>
    </location>
</feature>
<dbReference type="Proteomes" id="UP000001024">
    <property type="component" value="Chromosome"/>
</dbReference>
<dbReference type="eggNOG" id="arCOG05384">
    <property type="taxonomic scope" value="Archaea"/>
</dbReference>
<evidence type="ECO:0000313" key="3">
    <source>
        <dbReference type="Proteomes" id="UP000001024"/>
    </source>
</evidence>
<reference evidence="2 3" key="1">
    <citation type="journal article" date="2000" name="Nature">
        <title>The genome sequence of the thermoacidophilic scavenger Thermoplasma acidophilum.</title>
        <authorList>
            <person name="Ruepp A."/>
            <person name="Graml W."/>
            <person name="Santos-Martinez M.L."/>
            <person name="Koretke K.K."/>
            <person name="Volker C."/>
            <person name="Mewes H.W."/>
            <person name="Frishman D."/>
            <person name="Stocker S."/>
            <person name="Lupas A.N."/>
            <person name="Baumeister W."/>
        </authorList>
    </citation>
    <scope>NUCLEOTIDE SEQUENCE [LARGE SCALE GENOMIC DNA]</scope>
    <source>
        <strain evidence="3">ATCC 25905 / DSM 1728 / JCM 9062 / NBRC 15155 / AMRC-C165</strain>
    </source>
</reference>
<feature type="transmembrane region" description="Helical" evidence="1">
    <location>
        <begin position="83"/>
        <end position="104"/>
    </location>
</feature>
<dbReference type="EMBL" id="AL445066">
    <property type="protein sequence ID" value="CAC12344.1"/>
    <property type="molecule type" value="Genomic_DNA"/>
</dbReference>
<name>Q9HIV7_THEAC</name>
<dbReference type="PaxDb" id="273075-Ta1220"/>
<feature type="transmembrane region" description="Helical" evidence="1">
    <location>
        <begin position="50"/>
        <end position="71"/>
    </location>
</feature>
<dbReference type="AlphaFoldDB" id="Q9HIV7"/>
<protein>
    <submittedName>
        <fullName evidence="2">Hypothetical membrane protein</fullName>
    </submittedName>
</protein>
<dbReference type="EnsemblBacteria" id="CAC12344">
    <property type="protein sequence ID" value="CAC12344"/>
    <property type="gene ID" value="CAC12344"/>
</dbReference>
<keyword evidence="3" id="KW-1185">Reference proteome</keyword>
<dbReference type="HOGENOM" id="CLU_2140103_0_0_2"/>
<gene>
    <name evidence="2" type="ordered locus">Ta1220</name>
</gene>
<evidence type="ECO:0000256" key="1">
    <source>
        <dbReference type="SAM" id="Phobius"/>
    </source>
</evidence>
<dbReference type="KEGG" id="tac:Ta1220"/>
<keyword evidence="1" id="KW-0472">Membrane</keyword>
<dbReference type="STRING" id="273075.gene:9572443"/>
<accession>Q9HIV7</accession>
<evidence type="ECO:0000313" key="2">
    <source>
        <dbReference type="EMBL" id="CAC12344.1"/>
    </source>
</evidence>
<proteinExistence type="predicted"/>
<dbReference type="InParanoid" id="Q9HIV7"/>